<protein>
    <submittedName>
        <fullName evidence="6">Unannotated protein</fullName>
    </submittedName>
</protein>
<keyword evidence="1" id="KW-0285">Flavoprotein</keyword>
<feature type="compositionally biased region" description="Basic and acidic residues" evidence="4">
    <location>
        <begin position="420"/>
        <end position="429"/>
    </location>
</feature>
<dbReference type="GO" id="GO:0005829">
    <property type="term" value="C:cytosol"/>
    <property type="evidence" value="ECO:0007669"/>
    <property type="project" value="TreeGrafter"/>
</dbReference>
<reference evidence="6" key="1">
    <citation type="submission" date="2020-05" db="EMBL/GenBank/DDBJ databases">
        <authorList>
            <person name="Chiriac C."/>
            <person name="Salcher M."/>
            <person name="Ghai R."/>
            <person name="Kavagutti S V."/>
        </authorList>
    </citation>
    <scope>NUCLEOTIDE SEQUENCE</scope>
</reference>
<dbReference type="InterPro" id="IPR050766">
    <property type="entry name" value="Bact_Lucif_Oxidored"/>
</dbReference>
<name>A0A6J6C7L6_9ZZZZ</name>
<dbReference type="InterPro" id="IPR036661">
    <property type="entry name" value="Luciferase-like_sf"/>
</dbReference>
<dbReference type="PANTHER" id="PTHR30137:SF16">
    <property type="entry name" value="BLL0895 PROTEIN"/>
    <property type="match status" value="1"/>
</dbReference>
<evidence type="ECO:0000256" key="4">
    <source>
        <dbReference type="SAM" id="MobiDB-lite"/>
    </source>
</evidence>
<proteinExistence type="predicted"/>
<dbReference type="Gene3D" id="3.20.20.30">
    <property type="entry name" value="Luciferase-like domain"/>
    <property type="match status" value="1"/>
</dbReference>
<keyword evidence="3" id="KW-0503">Monooxygenase</keyword>
<evidence type="ECO:0000313" key="6">
    <source>
        <dbReference type="EMBL" id="CAB4547114.1"/>
    </source>
</evidence>
<keyword evidence="2" id="KW-0560">Oxidoreductase</keyword>
<dbReference type="GO" id="GO:0016705">
    <property type="term" value="F:oxidoreductase activity, acting on paired donors, with incorporation or reduction of molecular oxygen"/>
    <property type="evidence" value="ECO:0007669"/>
    <property type="project" value="InterPro"/>
</dbReference>
<organism evidence="6">
    <name type="scientific">freshwater metagenome</name>
    <dbReference type="NCBI Taxonomy" id="449393"/>
    <lineage>
        <taxon>unclassified sequences</taxon>
        <taxon>metagenomes</taxon>
        <taxon>ecological metagenomes</taxon>
    </lineage>
</organism>
<dbReference type="PANTHER" id="PTHR30137">
    <property type="entry name" value="LUCIFERASE-LIKE MONOOXYGENASE"/>
    <property type="match status" value="1"/>
</dbReference>
<accession>A0A6J6C7L6</accession>
<dbReference type="AlphaFoldDB" id="A0A6J6C7L6"/>
<gene>
    <name evidence="6" type="ORF">UFOPK1421_01021</name>
</gene>
<evidence type="ECO:0000256" key="2">
    <source>
        <dbReference type="ARBA" id="ARBA00023002"/>
    </source>
</evidence>
<evidence type="ECO:0000256" key="3">
    <source>
        <dbReference type="ARBA" id="ARBA00023033"/>
    </source>
</evidence>
<evidence type="ECO:0000256" key="1">
    <source>
        <dbReference type="ARBA" id="ARBA00022630"/>
    </source>
</evidence>
<dbReference type="Pfam" id="PF00296">
    <property type="entry name" value="Bac_luciferase"/>
    <property type="match status" value="1"/>
</dbReference>
<feature type="region of interest" description="Disordered" evidence="4">
    <location>
        <begin position="406"/>
        <end position="429"/>
    </location>
</feature>
<dbReference type="GO" id="GO:0004497">
    <property type="term" value="F:monooxygenase activity"/>
    <property type="evidence" value="ECO:0007669"/>
    <property type="project" value="UniProtKB-KW"/>
</dbReference>
<dbReference type="EMBL" id="CAEZSL010000109">
    <property type="protein sequence ID" value="CAB4547114.1"/>
    <property type="molecule type" value="Genomic_DNA"/>
</dbReference>
<dbReference type="SUPFAM" id="SSF51679">
    <property type="entry name" value="Bacterial luciferase-like"/>
    <property type="match status" value="1"/>
</dbReference>
<sequence>MAHTSNPGGRPNRLKFGTFLAPHHPVGENPILQFQSDLDFAAHLDRLGFDEFWCGEHHSSGWEMIASPEMFLAAAGQRTHNIKLGTGVISLPYHHPFNVAQRIVQLDHMTKGRAMFGTGPGALPSDAWTLGIDPLLQRDRQDEAMGVILRLLRGEDRFSHESEWFTLKDAQLQLLPVQDELPIVTASTLSPSGMQLAGKYGCGVLSIASNSTAGLAALPTQWSFAEESAVKHGQNVDRSNWRVMLSFHLAESREEARNQAVDGLQRWHNEYNVWTLGRPGAQHVENKWELMDMITAGGTAIIGTPDDLVKTIRHLQEITGGFGVVLGFAHDWANRENTLRSWDLLARYVIPEINQTTLGQRASMKFLNDNQATLMAGAGAAVMQKILGDERASAELGVMMQQMQAQTDDRGATFRPGGGVREDQLPTEK</sequence>
<feature type="domain" description="Luciferase-like" evidence="5">
    <location>
        <begin position="15"/>
        <end position="318"/>
    </location>
</feature>
<evidence type="ECO:0000259" key="5">
    <source>
        <dbReference type="Pfam" id="PF00296"/>
    </source>
</evidence>
<dbReference type="InterPro" id="IPR011251">
    <property type="entry name" value="Luciferase-like_dom"/>
</dbReference>